<feature type="region of interest" description="Disordered" evidence="1">
    <location>
        <begin position="341"/>
        <end position="488"/>
    </location>
</feature>
<keyword evidence="3" id="KW-1185">Reference proteome</keyword>
<protein>
    <submittedName>
        <fullName evidence="2">Uncharacterized protein</fullName>
    </submittedName>
</protein>
<organism evidence="2 3">
    <name type="scientific">Lentinus brumalis</name>
    <dbReference type="NCBI Taxonomy" id="2498619"/>
    <lineage>
        <taxon>Eukaryota</taxon>
        <taxon>Fungi</taxon>
        <taxon>Dikarya</taxon>
        <taxon>Basidiomycota</taxon>
        <taxon>Agaricomycotina</taxon>
        <taxon>Agaricomycetes</taxon>
        <taxon>Polyporales</taxon>
        <taxon>Polyporaceae</taxon>
        <taxon>Lentinus</taxon>
    </lineage>
</organism>
<feature type="compositionally biased region" description="Low complexity" evidence="1">
    <location>
        <begin position="907"/>
        <end position="916"/>
    </location>
</feature>
<feature type="compositionally biased region" description="Polar residues" evidence="1">
    <location>
        <begin position="189"/>
        <end position="198"/>
    </location>
</feature>
<feature type="compositionally biased region" description="Low complexity" evidence="1">
    <location>
        <begin position="551"/>
        <end position="563"/>
    </location>
</feature>
<reference evidence="2 3" key="1">
    <citation type="journal article" date="2018" name="Biotechnol. Biofuels">
        <title>Integrative visual omics of the white-rot fungus Polyporus brumalis exposes the biotechnological potential of its oxidative enzymes for delignifying raw plant biomass.</title>
        <authorList>
            <person name="Miyauchi S."/>
            <person name="Rancon A."/>
            <person name="Drula E."/>
            <person name="Hage H."/>
            <person name="Chaduli D."/>
            <person name="Favel A."/>
            <person name="Grisel S."/>
            <person name="Henrissat B."/>
            <person name="Herpoel-Gimbert I."/>
            <person name="Ruiz-Duenas F.J."/>
            <person name="Chevret D."/>
            <person name="Hainaut M."/>
            <person name="Lin J."/>
            <person name="Wang M."/>
            <person name="Pangilinan J."/>
            <person name="Lipzen A."/>
            <person name="Lesage-Meessen L."/>
            <person name="Navarro D."/>
            <person name="Riley R."/>
            <person name="Grigoriev I.V."/>
            <person name="Zhou S."/>
            <person name="Raouche S."/>
            <person name="Rosso M.N."/>
        </authorList>
    </citation>
    <scope>NUCLEOTIDE SEQUENCE [LARGE SCALE GENOMIC DNA]</scope>
    <source>
        <strain evidence="2 3">BRFM 1820</strain>
    </source>
</reference>
<feature type="compositionally biased region" description="Polar residues" evidence="1">
    <location>
        <begin position="819"/>
        <end position="851"/>
    </location>
</feature>
<evidence type="ECO:0000256" key="1">
    <source>
        <dbReference type="SAM" id="MobiDB-lite"/>
    </source>
</evidence>
<dbReference type="AlphaFoldDB" id="A0A371DIW4"/>
<dbReference type="EMBL" id="KZ857390">
    <property type="protein sequence ID" value="RDX52474.1"/>
    <property type="molecule type" value="Genomic_DNA"/>
</dbReference>
<feature type="region of interest" description="Disordered" evidence="1">
    <location>
        <begin position="1"/>
        <end position="78"/>
    </location>
</feature>
<feature type="compositionally biased region" description="Low complexity" evidence="1">
    <location>
        <begin position="705"/>
        <end position="718"/>
    </location>
</feature>
<gene>
    <name evidence="2" type="ORF">OH76DRAFT_1416619</name>
</gene>
<feature type="compositionally biased region" description="Low complexity" evidence="1">
    <location>
        <begin position="585"/>
        <end position="624"/>
    </location>
</feature>
<feature type="compositionally biased region" description="Low complexity" evidence="1">
    <location>
        <begin position="737"/>
        <end position="750"/>
    </location>
</feature>
<feature type="region of interest" description="Disordered" evidence="1">
    <location>
        <begin position="284"/>
        <end position="305"/>
    </location>
</feature>
<feature type="compositionally biased region" description="Polar residues" evidence="1">
    <location>
        <begin position="719"/>
        <end position="731"/>
    </location>
</feature>
<feature type="compositionally biased region" description="Basic and acidic residues" evidence="1">
    <location>
        <begin position="535"/>
        <end position="550"/>
    </location>
</feature>
<dbReference type="STRING" id="139420.A0A371DIW4"/>
<accession>A0A371DIW4</accession>
<evidence type="ECO:0000313" key="3">
    <source>
        <dbReference type="Proteomes" id="UP000256964"/>
    </source>
</evidence>
<feature type="compositionally biased region" description="Basic and acidic residues" evidence="1">
    <location>
        <begin position="249"/>
        <end position="264"/>
    </location>
</feature>
<feature type="compositionally biased region" description="Low complexity" evidence="1">
    <location>
        <begin position="210"/>
        <end position="232"/>
    </location>
</feature>
<sequence length="969" mass="98930">MPSFSPGKLFSGSSRARDSLAEHATPYADLPPADSLPQTDHFKFATPDASILHDIEGDDGDDADAPRSPKPVPRTGMLFGSAVKSTIRLVSQTAPKTSGNDAFMSPPRLPVVQTDFDLTAGTPGTVRALSTWPASPCAAAESLYPKLPLEDLKSGSHSDTDDEEQQMPGGMGVPTTTPAKASFKGKAIVTSTAESTTAGPVDEPDMFSPAKPRAAPSTIAAAAVATPGPSAPRSTLPRSTPFLFGSPLPRRETPAGAKTDKDDPSAGVSNAAFDGAAKSVLEEMHRRLAEANAHKSDGKAAASSQTQPLFSGFAFGAPASTQDRFAKAHDAEFQKMDSIANHYAARRPNKRKSDALGVGGRPVTGQKRRSSAQGARVISAGARKRMAVPGGFGGDGDGDGEDEGEGDEAEEDDGARRSSKRMRITQGWDVHRGQRVSIAPPVPADEERKQKEHDAARRELSAVKARRRSSRGRPSIGAPPVKGKASRFGFLGAAKSLVRNVLNMGGGSKAKPAAPSSIPVPKTSAQPAAGGSGSADKKGEKAKAKAKDDAAAATTTTRKASGSVNKLVKPPPKASTSKGTGTVNSTKSTGTVASTKSVATVASTRSTATAASAKASNNTSRARSPIPPFTAPSAPSGTLKSPATAASRPSTAAGTARSRVSSTSTTTGTAASRQTTRTSTVSSMGTRNNSAGTSAAVSSIGTRKSLASTNNLASTSSSRGEATSPDGSLTSIRKRTSSLLAPTASSLAKTNAAVRPSASGRVSGLPVLAEAQKPKRASVAQTQTASSSKATIAAATAPLSPRPTRIFSQPLTNYGRPSPASSPSSVHQPSLTAAATSIMGSGSTDAASSPSKIPRPAVIPPKPKQLVARKPRLSRSRVIAKLGAQRAAAAQGSALSTLGSPSGGGRTRSSVGARRSFGGVKSGRASGGSEVMRGANIKKRARQSEYMRRRSSRAASENEPVGQVQGSDD</sequence>
<feature type="compositionally biased region" description="Low complexity" evidence="1">
    <location>
        <begin position="880"/>
        <end position="900"/>
    </location>
</feature>
<evidence type="ECO:0000313" key="2">
    <source>
        <dbReference type="EMBL" id="RDX52474.1"/>
    </source>
</evidence>
<dbReference type="OrthoDB" id="5964929at2759"/>
<feature type="compositionally biased region" description="Low complexity" evidence="1">
    <location>
        <begin position="641"/>
        <end position="683"/>
    </location>
</feature>
<proteinExistence type="predicted"/>
<feature type="compositionally biased region" description="Basic and acidic residues" evidence="1">
    <location>
        <begin position="149"/>
        <end position="159"/>
    </location>
</feature>
<name>A0A371DIW4_9APHY</name>
<feature type="region of interest" description="Disordered" evidence="1">
    <location>
        <begin position="503"/>
        <end position="969"/>
    </location>
</feature>
<feature type="compositionally biased region" description="Basic and acidic residues" evidence="1">
    <location>
        <begin position="445"/>
        <end position="461"/>
    </location>
</feature>
<feature type="compositionally biased region" description="Basic and acidic residues" evidence="1">
    <location>
        <begin position="284"/>
        <end position="298"/>
    </location>
</feature>
<feature type="region of interest" description="Disordered" evidence="1">
    <location>
        <begin position="149"/>
        <end position="271"/>
    </location>
</feature>
<feature type="compositionally biased region" description="Low complexity" evidence="1">
    <location>
        <begin position="777"/>
        <end position="797"/>
    </location>
</feature>
<feature type="compositionally biased region" description="Acidic residues" evidence="1">
    <location>
        <begin position="396"/>
        <end position="413"/>
    </location>
</feature>
<feature type="compositionally biased region" description="Polar residues" evidence="1">
    <location>
        <begin position="684"/>
        <end position="702"/>
    </location>
</feature>
<feature type="compositionally biased region" description="Polar residues" evidence="1">
    <location>
        <begin position="574"/>
        <end position="584"/>
    </location>
</feature>
<dbReference type="Proteomes" id="UP000256964">
    <property type="component" value="Unassembled WGS sequence"/>
</dbReference>